<dbReference type="InterPro" id="IPR035959">
    <property type="entry name" value="RutC-like_sf"/>
</dbReference>
<dbReference type="AlphaFoldDB" id="A0A409VWU6"/>
<gene>
    <name evidence="2" type="ORF">CVT26_014700</name>
</gene>
<protein>
    <submittedName>
        <fullName evidence="2">Uncharacterized protein</fullName>
    </submittedName>
</protein>
<proteinExistence type="inferred from homology"/>
<dbReference type="EMBL" id="NHYE01005530">
    <property type="protein sequence ID" value="PPQ70735.1"/>
    <property type="molecule type" value="Genomic_DNA"/>
</dbReference>
<dbReference type="PANTHER" id="PTHR11803:SF58">
    <property type="entry name" value="PROTEIN HMF1-RELATED"/>
    <property type="match status" value="1"/>
</dbReference>
<evidence type="ECO:0000256" key="1">
    <source>
        <dbReference type="ARBA" id="ARBA00010552"/>
    </source>
</evidence>
<accession>A0A409VWU6</accession>
<name>A0A409VWU6_9AGAR</name>
<dbReference type="Gene3D" id="3.30.1330.40">
    <property type="entry name" value="RutC-like"/>
    <property type="match status" value="1"/>
</dbReference>
<comment type="similarity">
    <text evidence="1">Belongs to the RutC family.</text>
</comment>
<dbReference type="InterPro" id="IPR006056">
    <property type="entry name" value="RidA"/>
</dbReference>
<dbReference type="Pfam" id="PF01042">
    <property type="entry name" value="Ribonuc_L-PSP"/>
    <property type="match status" value="1"/>
</dbReference>
<dbReference type="SUPFAM" id="SSF55298">
    <property type="entry name" value="YjgF-like"/>
    <property type="match status" value="1"/>
</dbReference>
<dbReference type="Proteomes" id="UP000284706">
    <property type="component" value="Unassembled WGS sequence"/>
</dbReference>
<evidence type="ECO:0000313" key="2">
    <source>
        <dbReference type="EMBL" id="PPQ70735.1"/>
    </source>
</evidence>
<dbReference type="OrthoDB" id="309640at2759"/>
<comment type="caution">
    <text evidence="2">The sequence shown here is derived from an EMBL/GenBank/DDBJ whole genome shotgun (WGS) entry which is preliminary data.</text>
</comment>
<dbReference type="PROSITE" id="PS01094">
    <property type="entry name" value="UPF0076"/>
    <property type="match status" value="1"/>
</dbReference>
<organism evidence="2 3">
    <name type="scientific">Gymnopilus dilepis</name>
    <dbReference type="NCBI Taxonomy" id="231916"/>
    <lineage>
        <taxon>Eukaryota</taxon>
        <taxon>Fungi</taxon>
        <taxon>Dikarya</taxon>
        <taxon>Basidiomycota</taxon>
        <taxon>Agaricomycotina</taxon>
        <taxon>Agaricomycetes</taxon>
        <taxon>Agaricomycetidae</taxon>
        <taxon>Agaricales</taxon>
        <taxon>Agaricineae</taxon>
        <taxon>Hymenogastraceae</taxon>
        <taxon>Gymnopilus</taxon>
    </lineage>
</organism>
<dbReference type="InterPro" id="IPR019897">
    <property type="entry name" value="RidA_CS"/>
</dbReference>
<dbReference type="PANTHER" id="PTHR11803">
    <property type="entry name" value="2-IMINOBUTANOATE/2-IMINOPROPANOATE DEAMINASE RIDA"/>
    <property type="match status" value="1"/>
</dbReference>
<reference evidence="2 3" key="1">
    <citation type="journal article" date="2018" name="Evol. Lett.">
        <title>Horizontal gene cluster transfer increased hallucinogenic mushroom diversity.</title>
        <authorList>
            <person name="Reynolds H.T."/>
            <person name="Vijayakumar V."/>
            <person name="Gluck-Thaler E."/>
            <person name="Korotkin H.B."/>
            <person name="Matheny P.B."/>
            <person name="Slot J.C."/>
        </authorList>
    </citation>
    <scope>NUCLEOTIDE SEQUENCE [LARGE SCALE GENOMIC DNA]</scope>
    <source>
        <strain evidence="2 3">SRW20</strain>
    </source>
</reference>
<dbReference type="STRING" id="231916.A0A409VWU6"/>
<keyword evidence="3" id="KW-1185">Reference proteome</keyword>
<evidence type="ECO:0000313" key="3">
    <source>
        <dbReference type="Proteomes" id="UP000284706"/>
    </source>
</evidence>
<dbReference type="GO" id="GO:0005829">
    <property type="term" value="C:cytosol"/>
    <property type="evidence" value="ECO:0007669"/>
    <property type="project" value="TreeGrafter"/>
</dbReference>
<dbReference type="FunFam" id="3.30.1330.40:FF:000001">
    <property type="entry name" value="L-PSP family endoribonuclease"/>
    <property type="match status" value="1"/>
</dbReference>
<dbReference type="InParanoid" id="A0A409VWU6"/>
<dbReference type="CDD" id="cd00448">
    <property type="entry name" value="YjgF_YER057c_UK114_family"/>
    <property type="match status" value="1"/>
</dbReference>
<dbReference type="NCBIfam" id="TIGR00004">
    <property type="entry name" value="Rid family detoxifying hydrolase"/>
    <property type="match status" value="1"/>
</dbReference>
<dbReference type="InterPro" id="IPR006175">
    <property type="entry name" value="YjgF/YER057c/UK114"/>
</dbReference>
<sequence>MASTVSTHESLTAVSTTNAPKAIGPYAQAIKVGDLLFTSGSIPLVPETMEIVEGGVETQAEQCLKNMKAVLEAGGSELGKVVKTTVFLKSMNDFVTVNNVYAKFFGDHRPARSAVEVARLPKDVLVEIECIARCAGLS</sequence>
<dbReference type="GO" id="GO:0005739">
    <property type="term" value="C:mitochondrion"/>
    <property type="evidence" value="ECO:0007669"/>
    <property type="project" value="TreeGrafter"/>
</dbReference>
<dbReference type="GO" id="GO:0019239">
    <property type="term" value="F:deaminase activity"/>
    <property type="evidence" value="ECO:0007669"/>
    <property type="project" value="TreeGrafter"/>
</dbReference>